<evidence type="ECO:0000313" key="14">
    <source>
        <dbReference type="Proteomes" id="UP000504637"/>
    </source>
</evidence>
<dbReference type="PANTHER" id="PTHR13457:SF1">
    <property type="entry name" value="HEAT REPEAT-CONTAINING PROTEIN 1"/>
    <property type="match status" value="1"/>
</dbReference>
<dbReference type="Proteomes" id="UP000504637">
    <property type="component" value="Unplaced"/>
</dbReference>
<keyword evidence="6 11" id="KW-0698">rRNA processing</keyword>
<dbReference type="RefSeq" id="XP_033464081.1">
    <property type="nucleotide sequence ID" value="XM_033607186.1"/>
</dbReference>
<dbReference type="OrthoDB" id="31183at2759"/>
<dbReference type="GO" id="GO:0030515">
    <property type="term" value="F:snoRNA binding"/>
    <property type="evidence" value="ECO:0007669"/>
    <property type="project" value="TreeGrafter"/>
</dbReference>
<organism evidence="15">
    <name type="scientific">Dissoconium aciculare CBS 342.82</name>
    <dbReference type="NCBI Taxonomy" id="1314786"/>
    <lineage>
        <taxon>Eukaryota</taxon>
        <taxon>Fungi</taxon>
        <taxon>Dikarya</taxon>
        <taxon>Ascomycota</taxon>
        <taxon>Pezizomycotina</taxon>
        <taxon>Dothideomycetes</taxon>
        <taxon>Dothideomycetidae</taxon>
        <taxon>Mycosphaerellales</taxon>
        <taxon>Dissoconiaceae</taxon>
        <taxon>Dissoconium</taxon>
    </lineage>
</organism>
<dbReference type="InterPro" id="IPR021133">
    <property type="entry name" value="HEAT_type_2"/>
</dbReference>
<keyword evidence="5 11" id="KW-0690">Ribosome biogenesis</keyword>
<dbReference type="InterPro" id="IPR040191">
    <property type="entry name" value="UTP10"/>
</dbReference>
<keyword evidence="7 11" id="KW-0539">Nucleus</keyword>
<dbReference type="InterPro" id="IPR016024">
    <property type="entry name" value="ARM-type_fold"/>
</dbReference>
<accession>A0A6J3MGG4</accession>
<evidence type="ECO:0000256" key="9">
    <source>
        <dbReference type="ARBA" id="ARBA00025076"/>
    </source>
</evidence>
<evidence type="ECO:0000256" key="1">
    <source>
        <dbReference type="ARBA" id="ARBA00004604"/>
    </source>
</evidence>
<dbReference type="PANTHER" id="PTHR13457">
    <property type="entry name" value="BAP28"/>
    <property type="match status" value="1"/>
</dbReference>
<evidence type="ECO:0000313" key="15">
    <source>
        <dbReference type="RefSeq" id="XP_033464081.1"/>
    </source>
</evidence>
<dbReference type="GO" id="GO:0030686">
    <property type="term" value="C:90S preribosome"/>
    <property type="evidence" value="ECO:0007669"/>
    <property type="project" value="TreeGrafter"/>
</dbReference>
<keyword evidence="14" id="KW-1185">Reference proteome</keyword>
<reference evidence="15" key="2">
    <citation type="submission" date="2020-04" db="EMBL/GenBank/DDBJ databases">
        <authorList>
            <consortium name="NCBI Genome Project"/>
        </authorList>
    </citation>
    <scope>NUCLEOTIDE SEQUENCE</scope>
    <source>
        <strain evidence="15">CBS 342.82</strain>
    </source>
</reference>
<dbReference type="Gene3D" id="1.25.10.10">
    <property type="entry name" value="Leucine-rich Repeat Variant"/>
    <property type="match status" value="2"/>
</dbReference>
<evidence type="ECO:0000256" key="11">
    <source>
        <dbReference type="RuleBase" id="RU367065"/>
    </source>
</evidence>
<keyword evidence="8 11" id="KW-0687">Ribonucleoprotein</keyword>
<evidence type="ECO:0000259" key="13">
    <source>
        <dbReference type="SMART" id="SM01036"/>
    </source>
</evidence>
<protein>
    <recommendedName>
        <fullName evidence="4 11">U3 small nucleolar RNA-associated protein 10</fullName>
    </recommendedName>
</protein>
<evidence type="ECO:0000256" key="7">
    <source>
        <dbReference type="ARBA" id="ARBA00023242"/>
    </source>
</evidence>
<dbReference type="GeneID" id="54364986"/>
<dbReference type="SMART" id="SM01036">
    <property type="entry name" value="BP28CT"/>
    <property type="match status" value="1"/>
</dbReference>
<comment type="subcellular location">
    <subcellularLocation>
        <location evidence="1 11">Nucleus</location>
        <location evidence="1 11">Nucleolus</location>
    </subcellularLocation>
</comment>
<feature type="region of interest" description="Disordered" evidence="12">
    <location>
        <begin position="430"/>
        <end position="452"/>
    </location>
</feature>
<dbReference type="Pfam" id="PF12397">
    <property type="entry name" value="U3snoRNP10"/>
    <property type="match status" value="1"/>
</dbReference>
<evidence type="ECO:0000256" key="4">
    <source>
        <dbReference type="ARBA" id="ARBA00015399"/>
    </source>
</evidence>
<evidence type="ECO:0000256" key="6">
    <source>
        <dbReference type="ARBA" id="ARBA00022552"/>
    </source>
</evidence>
<proteinExistence type="inferred from homology"/>
<dbReference type="Pfam" id="PF08146">
    <property type="entry name" value="BP28CT"/>
    <property type="match status" value="1"/>
</dbReference>
<dbReference type="PROSITE" id="PS50077">
    <property type="entry name" value="HEAT_REPEAT"/>
    <property type="match status" value="1"/>
</dbReference>
<dbReference type="SUPFAM" id="SSF48371">
    <property type="entry name" value="ARM repeat"/>
    <property type="match status" value="2"/>
</dbReference>
<reference evidence="15" key="3">
    <citation type="submission" date="2025-08" db="UniProtKB">
        <authorList>
            <consortium name="RefSeq"/>
        </authorList>
    </citation>
    <scope>IDENTIFICATION</scope>
    <source>
        <strain evidence="15">CBS 342.82</strain>
    </source>
</reference>
<dbReference type="InterPro" id="IPR012954">
    <property type="entry name" value="BP28_C_dom"/>
</dbReference>
<evidence type="ECO:0000256" key="12">
    <source>
        <dbReference type="SAM" id="MobiDB-lite"/>
    </source>
</evidence>
<comment type="similarity">
    <text evidence="2 11">Belongs to the HEATR1/UTP10 family.</text>
</comment>
<evidence type="ECO:0000256" key="5">
    <source>
        <dbReference type="ARBA" id="ARBA00022517"/>
    </source>
</evidence>
<feature type="domain" description="BP28 C-terminal" evidence="13">
    <location>
        <begin position="1477"/>
        <end position="1629"/>
    </location>
</feature>
<gene>
    <name evidence="15" type="ORF">K489DRAFT_405794</name>
</gene>
<name>A0A6J3MGG4_9PEZI</name>
<reference evidence="15" key="1">
    <citation type="submission" date="2020-01" db="EMBL/GenBank/DDBJ databases">
        <authorList>
            <consortium name="DOE Joint Genome Institute"/>
            <person name="Haridas S."/>
            <person name="Albert R."/>
            <person name="Binder M."/>
            <person name="Bloem J."/>
            <person name="Labutti K."/>
            <person name="Salamov A."/>
            <person name="Andreopoulos B."/>
            <person name="Baker S.E."/>
            <person name="Barry K."/>
            <person name="Bills G."/>
            <person name="Bluhm B.H."/>
            <person name="Cannon C."/>
            <person name="Castanera R."/>
            <person name="Culley D.E."/>
            <person name="Daum C."/>
            <person name="Ezra D."/>
            <person name="Gonzalez J.B."/>
            <person name="Henrissat B."/>
            <person name="Kuo A."/>
            <person name="Liang C."/>
            <person name="Lipzen A."/>
            <person name="Lutzoni F."/>
            <person name="Magnuson J."/>
            <person name="Mondo S."/>
            <person name="Nolan M."/>
            <person name="Ohm R."/>
            <person name="Pangilinan J."/>
            <person name="Park H.-J."/>
            <person name="Ramirez L."/>
            <person name="Alfaro M."/>
            <person name="Sun H."/>
            <person name="Tritt A."/>
            <person name="Yoshinaga Y."/>
            <person name="Zwiers L.-H."/>
            <person name="Turgeon B.G."/>
            <person name="Goodwin S.B."/>
            <person name="Spatafora J.W."/>
            <person name="Crous P.W."/>
            <person name="Grigoriev I.V."/>
        </authorList>
    </citation>
    <scope>NUCLEOTIDE SEQUENCE</scope>
    <source>
        <strain evidence="15">CBS 342.82</strain>
    </source>
</reference>
<dbReference type="GO" id="GO:0000462">
    <property type="term" value="P:maturation of SSU-rRNA from tricistronic rRNA transcript (SSU-rRNA, 5.8S rRNA, LSU-rRNA)"/>
    <property type="evidence" value="ECO:0007669"/>
    <property type="project" value="TreeGrafter"/>
</dbReference>
<dbReference type="GO" id="GO:0045943">
    <property type="term" value="P:positive regulation of transcription by RNA polymerase I"/>
    <property type="evidence" value="ECO:0007669"/>
    <property type="project" value="TreeGrafter"/>
</dbReference>
<dbReference type="InterPro" id="IPR011989">
    <property type="entry name" value="ARM-like"/>
</dbReference>
<evidence type="ECO:0000256" key="2">
    <source>
        <dbReference type="ARBA" id="ARBA00010559"/>
    </source>
</evidence>
<dbReference type="GO" id="GO:0034455">
    <property type="term" value="C:t-UTP complex"/>
    <property type="evidence" value="ECO:0007669"/>
    <property type="project" value="TreeGrafter"/>
</dbReference>
<evidence type="ECO:0000256" key="8">
    <source>
        <dbReference type="ARBA" id="ARBA00023274"/>
    </source>
</evidence>
<dbReference type="InterPro" id="IPR022125">
    <property type="entry name" value="U3snoRNP10_N"/>
</dbReference>
<comment type="function">
    <text evidence="9">Involved in nucleolar processing of pre-18S ribosomal RNA. Involved in ribosome biosynthesis.</text>
</comment>
<dbReference type="GO" id="GO:0032040">
    <property type="term" value="C:small-subunit processome"/>
    <property type="evidence" value="ECO:0007669"/>
    <property type="project" value="TreeGrafter"/>
</dbReference>
<sequence>MATALQQQLAAIAANSTHQLDLKAQKARHSKSLLFEPRIAASQNFDSIYQLCIEGFEELCQLDARFLTFAKTLFSEQSKNEDRTQMTAAENRDLDAVIDRFLGLLGGRLLLKPAVKAAEWLVRRFRAHEYNTEAMLYTFLPYHASPIFPVLLSILPEELPSNFRFLHPYVASRQNPPRHVIVAAASNHPAFFTTFSNRVLEVAKLRYQSALLIGFWASITAQAVNGMVDSTRSGRDAIRRQREEDLLLRVLPVLQMSLSIKGVAELYLATCMVITILATRLPLEEKVLNAMLEAISGGWTDQTIEDGITCLAVVAEEKQNSSLTDPVTRAVLKAQESPAILARVSALCRAEKLLIGLCLGATSMIRHQKNDNASPFLTNILASDILTETQHALIVGRLESAIQGADVSHRIDRSNDSRALMSIVRAAKDRAGSKSKALPDKKPSQTEVRGKAARAEFTAPFDPAALPKLPSEKYSFLAYQSSEVSAEYLSHFKQVTGSSSDLENFLSAQQLDRENSSTSPTYFSFLAYAWCSDGAVPPRVSALESAAVEIARISQDKSNIDLQMLLPYCISALSDSEKSIRVAAASLCLRLGELIEKSSTRAKTGQTHNVWASDSIYGASSSNLTRLSTPDHQAFLSSALLPVLDDCITDGSYLSRGLADVLNVSNHVRADSSTFKSTSRANIVMFLARHACESSVIQPKLRILDILQQIGKIAGSARTEVVLPYTKDVLKRPDATATRAEKVALLRGLLSNITARSNEEISFLKSLALEQPEIVETSGMGFSRIRELWSSLKDAAQIDLADWLLDLCLRDDLNEEVHTDALATIQDVPLSDAVLVHLTENIPAASDIQDQPSSAKKLRLSRSSELAKSNTAATDKLNVAIRKMTLVLQIVENSTPGNHPKLLRGLFYMLSELHHYKALVGSELAFLQGSLMSSLLSVVDSIRQSSDTNVDRSIVRADLIVECVRTTSSTQVHHAALLLMSSLASWAPDLVLHSVMPLFTFMSSTILKQSDDYSAHVTDQTVARIIPPLAASLKKSGKDLISGAADLLLSFTAAFEHIPIHRRFGLFKHLVEKLGAEESLFAIVAMLVDRYTDEPSVPTFLSELMNAFSNAIQLQAAKQYLDLVFDSLRSKRVLSDQILTFNEKTKDEAKLATSVLLSGFAEVTSVNTLKKSLAKELKSGGPQAERLRVLYSELLEKVMHLTLQLKNDNVLRPSSDQLLSALLSLMPTNDFIDSSARLMQGGTDEIRQQVFRSLEKRASLAKRGDASMQQVFIDVLPNCIWFITETQTELTRHAAIACVDQIAEKFGKKDKEAVLEAAQHISGKAALSSDSSSLRVISTLCLATMIEVLEEEFLPLAPATLDQVLDFLRQMTAKRETDLSLFNAIFALLENLLDHTELVLSGKYLDIVLDLSCRSLALGEAQTAVVQQFCDRAAKKLAPSYCLAAMIKTWSTASELGFEAVQLLVGMLQRLVKHHSKSTVTENVEPIFTLLQSALDIRSDHIASDPDSEDDDELEELETLVNATAMDVVLKLNDATFRPFFSNLTEWAMTPTLRAQRARTIGRCTSVYSFTLTLFEQLRSLVTSYAGSLLSNARELLESLDVSEPIEAGLVDLVVQALASSFRHDEDGYWQSPAHFDAIAKPLLAQLARSQTHTADEYAIPAIRDLAAAAGSPDHYKAMNTVIMSYMRHEDSEVRLAAVKTERAITEKLNIDWLTMLPEMLPVINELQEDDDGQVERETLRWMKQMEDVTGQSIQDMLR</sequence>
<evidence type="ECO:0000256" key="3">
    <source>
        <dbReference type="ARBA" id="ARBA00011399"/>
    </source>
</evidence>
<comment type="subunit">
    <text evidence="3 11">Component of the ribosomal small subunit (SSU) processome.</text>
</comment>
<evidence type="ECO:0000256" key="10">
    <source>
        <dbReference type="PROSITE-ProRule" id="PRU00103"/>
    </source>
</evidence>
<feature type="repeat" description="HEAT" evidence="10">
    <location>
        <begin position="565"/>
        <end position="603"/>
    </location>
</feature>